<feature type="transmembrane region" description="Helical" evidence="7">
    <location>
        <begin position="90"/>
        <end position="108"/>
    </location>
</feature>
<feature type="transmembrane region" description="Helical" evidence="7">
    <location>
        <begin position="20"/>
        <end position="37"/>
    </location>
</feature>
<dbReference type="OrthoDB" id="346004at2"/>
<organism evidence="8 9">
    <name type="scientific">Thiocapsa roseopersicina</name>
    <dbReference type="NCBI Taxonomy" id="1058"/>
    <lineage>
        <taxon>Bacteria</taxon>
        <taxon>Pseudomonadati</taxon>
        <taxon>Pseudomonadota</taxon>
        <taxon>Gammaproteobacteria</taxon>
        <taxon>Chromatiales</taxon>
        <taxon>Chromatiaceae</taxon>
        <taxon>Thiocapsa</taxon>
    </lineage>
</organism>
<evidence type="ECO:0000313" key="8">
    <source>
        <dbReference type="EMBL" id="SDX57580.1"/>
    </source>
</evidence>
<keyword evidence="6 7" id="KW-0472">Membrane</keyword>
<accession>A0A1H3CU42</accession>
<dbReference type="STRING" id="1058.SAMN05421783_1388"/>
<dbReference type="AlphaFoldDB" id="A0A1H3CU42"/>
<keyword evidence="9" id="KW-1185">Reference proteome</keyword>
<gene>
    <name evidence="8" type="ORF">SAMN05421783_1388</name>
</gene>
<dbReference type="PANTHER" id="PTHR33452:SF19">
    <property type="entry name" value="DOXX FAMILY PROTEIN"/>
    <property type="match status" value="1"/>
</dbReference>
<evidence type="ECO:0000313" key="9">
    <source>
        <dbReference type="Proteomes" id="UP000198816"/>
    </source>
</evidence>
<evidence type="ECO:0000256" key="1">
    <source>
        <dbReference type="ARBA" id="ARBA00004651"/>
    </source>
</evidence>
<feature type="transmembrane region" description="Helical" evidence="7">
    <location>
        <begin position="167"/>
        <end position="186"/>
    </location>
</feature>
<evidence type="ECO:0000256" key="2">
    <source>
        <dbReference type="ARBA" id="ARBA00006679"/>
    </source>
</evidence>
<reference evidence="9" key="1">
    <citation type="submission" date="2016-10" db="EMBL/GenBank/DDBJ databases">
        <authorList>
            <person name="Varghese N."/>
            <person name="Submissions S."/>
        </authorList>
    </citation>
    <scope>NUCLEOTIDE SEQUENCE [LARGE SCALE GENOMIC DNA]</scope>
    <source>
        <strain evidence="9">DSM 217</strain>
    </source>
</reference>
<keyword evidence="5 7" id="KW-1133">Transmembrane helix</keyword>
<feature type="transmembrane region" description="Helical" evidence="7">
    <location>
        <begin position="57"/>
        <end position="83"/>
    </location>
</feature>
<dbReference type="Proteomes" id="UP000198816">
    <property type="component" value="Unassembled WGS sequence"/>
</dbReference>
<dbReference type="EMBL" id="FNNZ01000038">
    <property type="protein sequence ID" value="SDX57580.1"/>
    <property type="molecule type" value="Genomic_DNA"/>
</dbReference>
<comment type="subcellular location">
    <subcellularLocation>
        <location evidence="1">Cell membrane</location>
        <topology evidence="1">Multi-pass membrane protein</topology>
    </subcellularLocation>
</comment>
<sequence length="221" mass="24096">MITLARRLQGVLETTRALDFLGPLALRLYLAPVFWMAGTKKFADFESTVQWFGNPDWGLGLPFPALLAFLAAGTEVLGAILLVIGLGVRWISLPLMVTMVVAAVTVHWQNGWLAIAEGTGSLFASERTIGAIERLDRAKDILREHGDYSWLTENGGLVILNNGIEFAATYFIMLLALFFIGAGRYLSIDFWMARRFAGAAPERSVGASFGGRRAAATARIS</sequence>
<evidence type="ECO:0000256" key="4">
    <source>
        <dbReference type="ARBA" id="ARBA00022692"/>
    </source>
</evidence>
<protein>
    <submittedName>
        <fullName evidence="8">Uncharacterized membrane protein YphA, DoxX/SURF4 family</fullName>
    </submittedName>
</protein>
<evidence type="ECO:0000256" key="5">
    <source>
        <dbReference type="ARBA" id="ARBA00022989"/>
    </source>
</evidence>
<comment type="similarity">
    <text evidence="2">Belongs to the DoxX family.</text>
</comment>
<dbReference type="PANTHER" id="PTHR33452">
    <property type="entry name" value="OXIDOREDUCTASE CATD-RELATED"/>
    <property type="match status" value="1"/>
</dbReference>
<dbReference type="InterPro" id="IPR032808">
    <property type="entry name" value="DoxX"/>
</dbReference>
<evidence type="ECO:0000256" key="7">
    <source>
        <dbReference type="SAM" id="Phobius"/>
    </source>
</evidence>
<keyword evidence="4 7" id="KW-0812">Transmembrane</keyword>
<dbReference type="InterPro" id="IPR051907">
    <property type="entry name" value="DoxX-like_oxidoreductase"/>
</dbReference>
<evidence type="ECO:0000256" key="6">
    <source>
        <dbReference type="ARBA" id="ARBA00023136"/>
    </source>
</evidence>
<dbReference type="GO" id="GO:0005886">
    <property type="term" value="C:plasma membrane"/>
    <property type="evidence" value="ECO:0007669"/>
    <property type="project" value="UniProtKB-SubCell"/>
</dbReference>
<name>A0A1H3CU42_THIRO</name>
<keyword evidence="3" id="KW-1003">Cell membrane</keyword>
<dbReference type="Pfam" id="PF07681">
    <property type="entry name" value="DoxX"/>
    <property type="match status" value="1"/>
</dbReference>
<evidence type="ECO:0000256" key="3">
    <source>
        <dbReference type="ARBA" id="ARBA00022475"/>
    </source>
</evidence>
<proteinExistence type="inferred from homology"/>
<dbReference type="RefSeq" id="WP_093037985.1">
    <property type="nucleotide sequence ID" value="NZ_FNNZ01000038.1"/>
</dbReference>